<dbReference type="AlphaFoldDB" id="A0A1L8QMY7"/>
<protein>
    <submittedName>
        <fullName evidence="1">Uncharacterized protein</fullName>
    </submittedName>
</protein>
<dbReference type="STRING" id="328396.RU93_GL001368"/>
<accession>A0A1L8QMY7</accession>
<sequence length="419" mass="49530">MECQERYVARYLSRGNVEEVVAAVNASTKIQVAGVIPLFHCYFHDLITEEKYAVWRPEIVEETYRELEDYFREYPNTRIDYMVMHELCNTIFFFPDMQLFLTPWKQHHSSPVIKDTKNKLMNLKYVINIGLKRILATYIKLVNQNNHYYDKQFCLNSIVDYLKKRGFHTLIARLDLVLHIAIDRKLTTYSEKGDEVIYYGKRTTLALQRRISNHALQETIHSTYSTITSLLFGFTLFINNHMHFFTETFPKCYSGTIQYPMIQSIPTMRYTSTFLQKVQTPEGLIYELVMEIKLIGEFDDKTIAQAMIEAAVIAYKRCVPYHKYTIYFYRDEGKFQKIFDITFPAKDIQKILDNDAEYTRVLQCCFKIRGFYCPPDELFFTESTEDSCPYPMPRCIDPTDAHEIVKTAQSFMKDGRRFI</sequence>
<name>A0A1L8QMY7_9ENTE</name>
<dbReference type="EMBL" id="JXKD01000028">
    <property type="protein sequence ID" value="OJG08849.1"/>
    <property type="molecule type" value="Genomic_DNA"/>
</dbReference>
<gene>
    <name evidence="1" type="ORF">RU93_GL001368</name>
</gene>
<comment type="caution">
    <text evidence="1">The sequence shown here is derived from an EMBL/GenBank/DDBJ whole genome shotgun (WGS) entry which is preliminary data.</text>
</comment>
<keyword evidence="2" id="KW-1185">Reference proteome</keyword>
<dbReference type="Proteomes" id="UP000182149">
    <property type="component" value="Unassembled WGS sequence"/>
</dbReference>
<reference evidence="1 2" key="1">
    <citation type="submission" date="2014-12" db="EMBL/GenBank/DDBJ databases">
        <title>Draft genome sequences of 29 type strains of Enterococci.</title>
        <authorList>
            <person name="Zhong Z."/>
            <person name="Sun Z."/>
            <person name="Liu W."/>
            <person name="Zhang W."/>
            <person name="Zhang H."/>
        </authorList>
    </citation>
    <scope>NUCLEOTIDE SEQUENCE [LARGE SCALE GENOMIC DNA]</scope>
    <source>
        <strain evidence="1 2">DSM 17690</strain>
    </source>
</reference>
<evidence type="ECO:0000313" key="2">
    <source>
        <dbReference type="Proteomes" id="UP000182149"/>
    </source>
</evidence>
<proteinExistence type="predicted"/>
<dbReference type="RefSeq" id="WP_071875800.1">
    <property type="nucleotide sequence ID" value="NZ_JBHSHF010000008.1"/>
</dbReference>
<evidence type="ECO:0000313" key="1">
    <source>
        <dbReference type="EMBL" id="OJG08849.1"/>
    </source>
</evidence>
<organism evidence="1 2">
    <name type="scientific">Enterococcus aquimarinus</name>
    <dbReference type="NCBI Taxonomy" id="328396"/>
    <lineage>
        <taxon>Bacteria</taxon>
        <taxon>Bacillati</taxon>
        <taxon>Bacillota</taxon>
        <taxon>Bacilli</taxon>
        <taxon>Lactobacillales</taxon>
        <taxon>Enterococcaceae</taxon>
        <taxon>Enterococcus</taxon>
    </lineage>
</organism>